<feature type="domain" description="WSC" evidence="7">
    <location>
        <begin position="258"/>
        <end position="352"/>
    </location>
</feature>
<dbReference type="InterPro" id="IPR002889">
    <property type="entry name" value="WSC_carb-bd"/>
</dbReference>
<keyword evidence="3" id="KW-0732">Signal</keyword>
<sequence>MTTTLNVTQTLPQATTTFGVTSTLPQATTTLNITSTLPQATTTLSVTSTLPQATTTLNITSTLPQATTTLNITSTLPQPTTTLNVTSTLPQATTTLNITSTLPQATTTLSVTSTLPQPTTTLSVTSTLPQPTTTLNVTSTLPQPTTTLNVTSTLPQPTTTLNVTSTLPQATTTRNVTSTLYVTYTSLYPVTYTTITTANGTTITATYFSNITTTAISTLVTTKNIQATATTTALETCLSTPTVTPISSFGTNGSSGSVGNYLGCYNSSSTYILTGTTYSNPMMNIVACNEYCTYGGYAYAALGYGNTCECGNTWSGATSVQCDSSCNTPCAGNNTQACGSSTGSLHSVYSINCGTTTFTPYPEFQDTNSSTPNWAYAGCYADPVNPRGLGAASWVYQSTMTIEACISFCSGYLYAGLENSWECWCGNSLATGAVAECGNLHCNQACKEPVERQHRHDLDDDDYGYVDQHHDDFGGGDESFGFEFLS</sequence>
<evidence type="ECO:0000256" key="2">
    <source>
        <dbReference type="ARBA" id="ARBA00022692"/>
    </source>
</evidence>
<evidence type="ECO:0000256" key="6">
    <source>
        <dbReference type="ARBA" id="ARBA00023180"/>
    </source>
</evidence>
<evidence type="ECO:0000256" key="1">
    <source>
        <dbReference type="ARBA" id="ARBA00004167"/>
    </source>
</evidence>
<dbReference type="PANTHER" id="PTHR24269">
    <property type="entry name" value="KREMEN PROTEIN"/>
    <property type="match status" value="1"/>
</dbReference>
<dbReference type="OrthoDB" id="2019572at2759"/>
<comment type="subcellular location">
    <subcellularLocation>
        <location evidence="1">Membrane</location>
        <topology evidence="1">Single-pass membrane protein</topology>
    </subcellularLocation>
</comment>
<evidence type="ECO:0000259" key="7">
    <source>
        <dbReference type="PROSITE" id="PS51212"/>
    </source>
</evidence>
<keyword evidence="5" id="KW-0472">Membrane</keyword>
<accession>A0A9W7STE8</accession>
<dbReference type="Pfam" id="PF01822">
    <property type="entry name" value="WSC"/>
    <property type="match status" value="2"/>
</dbReference>
<dbReference type="SMART" id="SM00321">
    <property type="entry name" value="WSC"/>
    <property type="match status" value="2"/>
</dbReference>
<dbReference type="PANTHER" id="PTHR24269:SF16">
    <property type="entry name" value="PROTEIN SLG1"/>
    <property type="match status" value="1"/>
</dbReference>
<gene>
    <name evidence="8" type="ORF">Tdes44962_MAKER02452</name>
</gene>
<evidence type="ECO:0000256" key="4">
    <source>
        <dbReference type="ARBA" id="ARBA00022989"/>
    </source>
</evidence>
<evidence type="ECO:0000313" key="9">
    <source>
        <dbReference type="Proteomes" id="UP001138500"/>
    </source>
</evidence>
<protein>
    <submittedName>
        <fullName evidence="8">WSC-domain-containing protein</fullName>
    </submittedName>
</protein>
<keyword evidence="4" id="KW-1133">Transmembrane helix</keyword>
<dbReference type="GO" id="GO:0005886">
    <property type="term" value="C:plasma membrane"/>
    <property type="evidence" value="ECO:0007669"/>
    <property type="project" value="TreeGrafter"/>
</dbReference>
<keyword evidence="2" id="KW-0812">Transmembrane</keyword>
<evidence type="ECO:0000313" key="8">
    <source>
        <dbReference type="EMBL" id="KAH9828287.1"/>
    </source>
</evidence>
<keyword evidence="6" id="KW-0325">Glycoprotein</keyword>
<reference evidence="8 9" key="2">
    <citation type="journal article" date="2021" name="Curr. Genet.">
        <title>Genetic response to nitrogen starvation in the aggressive Eucalyptus foliar pathogen Teratosphaeria destructans.</title>
        <authorList>
            <person name="Havenga M."/>
            <person name="Wingfield B.D."/>
            <person name="Wingfield M.J."/>
            <person name="Dreyer L.L."/>
            <person name="Roets F."/>
            <person name="Aylward J."/>
        </authorList>
    </citation>
    <scope>NUCLEOTIDE SEQUENCE [LARGE SCALE GENOMIC DNA]</scope>
    <source>
        <strain evidence="8">CMW44962</strain>
    </source>
</reference>
<comment type="caution">
    <text evidence="8">The sequence shown here is derived from an EMBL/GenBank/DDBJ whole genome shotgun (WGS) entry which is preliminary data.</text>
</comment>
<dbReference type="EMBL" id="RIBY02001667">
    <property type="protein sequence ID" value="KAH9828287.1"/>
    <property type="molecule type" value="Genomic_DNA"/>
</dbReference>
<dbReference type="InterPro" id="IPR051836">
    <property type="entry name" value="Kremen_rcpt"/>
</dbReference>
<keyword evidence="9" id="KW-1185">Reference proteome</keyword>
<reference evidence="8 9" key="1">
    <citation type="journal article" date="2018" name="IMA Fungus">
        <title>IMA Genome-F 10: Nine draft genome sequences of Claviceps purpurea s.lat., including C. arundinis, C. humidiphila, and C. cf. spartinae, pseudomolecules for the pitch canker pathogen Fusarium circinatum, draft genome of Davidsoniella eucalypti, Grosmannia galeiformis, Quambalaria eucalypti, and Teratosphaeria destructans.</title>
        <authorList>
            <person name="Wingfield B.D."/>
            <person name="Liu M."/>
            <person name="Nguyen H.D."/>
            <person name="Lane F.A."/>
            <person name="Morgan S.W."/>
            <person name="De Vos L."/>
            <person name="Wilken P.M."/>
            <person name="Duong T.A."/>
            <person name="Aylward J."/>
            <person name="Coetzee M.P."/>
            <person name="Dadej K."/>
            <person name="De Beer Z.W."/>
            <person name="Findlay W."/>
            <person name="Havenga M."/>
            <person name="Kolarik M."/>
            <person name="Menzies J.G."/>
            <person name="Naidoo K."/>
            <person name="Pochopski O."/>
            <person name="Shoukouhi P."/>
            <person name="Santana Q.C."/>
            <person name="Seifert K.A."/>
            <person name="Soal N."/>
            <person name="Steenkamp E.T."/>
            <person name="Tatham C.T."/>
            <person name="van der Nest M.A."/>
            <person name="Wingfield M.J."/>
        </authorList>
    </citation>
    <scope>NUCLEOTIDE SEQUENCE [LARGE SCALE GENOMIC DNA]</scope>
    <source>
        <strain evidence="8">CMW44962</strain>
    </source>
</reference>
<dbReference type="PROSITE" id="PS51212">
    <property type="entry name" value="WSC"/>
    <property type="match status" value="2"/>
</dbReference>
<organism evidence="8 9">
    <name type="scientific">Teratosphaeria destructans</name>
    <dbReference type="NCBI Taxonomy" id="418781"/>
    <lineage>
        <taxon>Eukaryota</taxon>
        <taxon>Fungi</taxon>
        <taxon>Dikarya</taxon>
        <taxon>Ascomycota</taxon>
        <taxon>Pezizomycotina</taxon>
        <taxon>Dothideomycetes</taxon>
        <taxon>Dothideomycetidae</taxon>
        <taxon>Mycosphaerellales</taxon>
        <taxon>Teratosphaeriaceae</taxon>
        <taxon>Teratosphaeria</taxon>
    </lineage>
</organism>
<feature type="domain" description="WSC" evidence="7">
    <location>
        <begin position="373"/>
        <end position="470"/>
    </location>
</feature>
<dbReference type="AlphaFoldDB" id="A0A9W7STE8"/>
<dbReference type="Proteomes" id="UP001138500">
    <property type="component" value="Unassembled WGS sequence"/>
</dbReference>
<proteinExistence type="predicted"/>
<name>A0A9W7STE8_9PEZI</name>
<evidence type="ECO:0000256" key="5">
    <source>
        <dbReference type="ARBA" id="ARBA00023136"/>
    </source>
</evidence>
<evidence type="ECO:0000256" key="3">
    <source>
        <dbReference type="ARBA" id="ARBA00022729"/>
    </source>
</evidence>